<feature type="transmembrane region" description="Helical" evidence="1">
    <location>
        <begin position="38"/>
        <end position="61"/>
    </location>
</feature>
<organism evidence="2 3">
    <name type="scientific">Caenorhabditis tropicalis</name>
    <dbReference type="NCBI Taxonomy" id="1561998"/>
    <lineage>
        <taxon>Eukaryota</taxon>
        <taxon>Metazoa</taxon>
        <taxon>Ecdysozoa</taxon>
        <taxon>Nematoda</taxon>
        <taxon>Chromadorea</taxon>
        <taxon>Rhabditida</taxon>
        <taxon>Rhabditina</taxon>
        <taxon>Rhabditomorpha</taxon>
        <taxon>Rhabditoidea</taxon>
        <taxon>Rhabditidae</taxon>
        <taxon>Peloderinae</taxon>
        <taxon>Caenorhabditis</taxon>
    </lineage>
</organism>
<dbReference type="WBParaSite" id="Csp11.Scaffold550.g3601.t1">
    <property type="protein sequence ID" value="Csp11.Scaffold550.g3601.t1"/>
    <property type="gene ID" value="Csp11.Scaffold550.g3601"/>
</dbReference>
<dbReference type="PANTHER" id="PTHR23021:SF23">
    <property type="entry name" value="G_PROTEIN_RECEP_F1_2 DOMAIN-CONTAINING PROTEIN-RELATED"/>
    <property type="match status" value="1"/>
</dbReference>
<feature type="transmembrane region" description="Helical" evidence="1">
    <location>
        <begin position="202"/>
        <end position="221"/>
    </location>
</feature>
<accession>A0A1I7T8Z8</accession>
<feature type="transmembrane region" description="Helical" evidence="1">
    <location>
        <begin position="269"/>
        <end position="294"/>
    </location>
</feature>
<dbReference type="SUPFAM" id="SSF81321">
    <property type="entry name" value="Family A G protein-coupled receptor-like"/>
    <property type="match status" value="1"/>
</dbReference>
<keyword evidence="1" id="KW-0472">Membrane</keyword>
<dbReference type="Pfam" id="PF10321">
    <property type="entry name" value="7TM_GPCR_Srt"/>
    <property type="match status" value="1"/>
</dbReference>
<feature type="transmembrane region" description="Helical" evidence="1">
    <location>
        <begin position="152"/>
        <end position="171"/>
    </location>
</feature>
<name>A0A1I7T8Z8_9PELO</name>
<keyword evidence="2" id="KW-1185">Reference proteome</keyword>
<dbReference type="AlphaFoldDB" id="A0A1I7T8Z8"/>
<feature type="transmembrane region" description="Helical" evidence="1">
    <location>
        <begin position="73"/>
        <end position="95"/>
    </location>
</feature>
<dbReference type="Gene3D" id="1.20.1070.10">
    <property type="entry name" value="Rhodopsin 7-helix transmembrane proteins"/>
    <property type="match status" value="1"/>
</dbReference>
<keyword evidence="1" id="KW-0812">Transmembrane</keyword>
<proteinExistence type="predicted"/>
<feature type="transmembrane region" description="Helical" evidence="1">
    <location>
        <begin position="242"/>
        <end position="263"/>
    </location>
</feature>
<dbReference type="InterPro" id="IPR019425">
    <property type="entry name" value="7TM_GPCR_serpentine_rcpt_Srt"/>
</dbReference>
<dbReference type="Proteomes" id="UP000095282">
    <property type="component" value="Unplaced"/>
</dbReference>
<dbReference type="PANTHER" id="PTHR23021">
    <property type="entry name" value="SERPENTINE RECEPTOR, CLASS T"/>
    <property type="match status" value="1"/>
</dbReference>
<evidence type="ECO:0000256" key="1">
    <source>
        <dbReference type="SAM" id="Phobius"/>
    </source>
</evidence>
<dbReference type="STRING" id="1561998.A0A1I7T8Z8"/>
<dbReference type="eggNOG" id="ENOG502SNCU">
    <property type="taxonomic scope" value="Eukaryota"/>
</dbReference>
<evidence type="ECO:0000313" key="3">
    <source>
        <dbReference type="WBParaSite" id="Csp11.Scaffold550.g3601.t1"/>
    </source>
</evidence>
<sequence length="354" mass="40542">MSELQMSMFYVFNNSFTLWPDAYECPQNMTTERFERPILGSFFLFVGIFFVTLYIPCFLVIMKKTPRNPVYQVMFALAFFDISSLCVNAICAGVFDIFGISFCNYPLLIYCLGSIATGSWISGCLSCILLAIERCVEINSDFPLEFLFRKNVFPIVRILSFCFFIYTYSFTRPAVFSAHYSCWMFDPLIGKDPNLYFSWPHAINNIVVSIATTVLYVYMSYRLIHKYGYSTSMWLYKTKRQILIQAISLCSFHTVAASLYIYMQLFPTTFVMLVVSQFLWQCSSGAVCLSYLFFNRTIRNSVLKMIIPKKTRQKFGLHIGVDEHLAVEIAAACVPAVVPGINASGGVIKFDNYL</sequence>
<keyword evidence="1" id="KW-1133">Transmembrane helix</keyword>
<feature type="transmembrane region" description="Helical" evidence="1">
    <location>
        <begin position="107"/>
        <end position="132"/>
    </location>
</feature>
<evidence type="ECO:0000313" key="2">
    <source>
        <dbReference type="Proteomes" id="UP000095282"/>
    </source>
</evidence>
<protein>
    <submittedName>
        <fullName evidence="3">Serpentine Receptor, class T</fullName>
    </submittedName>
</protein>
<reference evidence="3" key="1">
    <citation type="submission" date="2016-11" db="UniProtKB">
        <authorList>
            <consortium name="WormBaseParasite"/>
        </authorList>
    </citation>
    <scope>IDENTIFICATION</scope>
</reference>